<reference evidence="2 3" key="1">
    <citation type="submission" date="2019-05" db="EMBL/GenBank/DDBJ databases">
        <title>Another draft genome of Portunus trituberculatus and its Hox gene families provides insights of decapod evolution.</title>
        <authorList>
            <person name="Jeong J.-H."/>
            <person name="Song I."/>
            <person name="Kim S."/>
            <person name="Choi T."/>
            <person name="Kim D."/>
            <person name="Ryu S."/>
            <person name="Kim W."/>
        </authorList>
    </citation>
    <scope>NUCLEOTIDE SEQUENCE [LARGE SCALE GENOMIC DNA]</scope>
    <source>
        <tissue evidence="2">Muscle</tissue>
    </source>
</reference>
<evidence type="ECO:0000256" key="1">
    <source>
        <dbReference type="SAM" id="MobiDB-lite"/>
    </source>
</evidence>
<organism evidence="2 3">
    <name type="scientific">Portunus trituberculatus</name>
    <name type="common">Swimming crab</name>
    <name type="synonym">Neptunus trituberculatus</name>
    <dbReference type="NCBI Taxonomy" id="210409"/>
    <lineage>
        <taxon>Eukaryota</taxon>
        <taxon>Metazoa</taxon>
        <taxon>Ecdysozoa</taxon>
        <taxon>Arthropoda</taxon>
        <taxon>Crustacea</taxon>
        <taxon>Multicrustacea</taxon>
        <taxon>Malacostraca</taxon>
        <taxon>Eumalacostraca</taxon>
        <taxon>Eucarida</taxon>
        <taxon>Decapoda</taxon>
        <taxon>Pleocyemata</taxon>
        <taxon>Brachyura</taxon>
        <taxon>Eubrachyura</taxon>
        <taxon>Portunoidea</taxon>
        <taxon>Portunidae</taxon>
        <taxon>Portuninae</taxon>
        <taxon>Portunus</taxon>
    </lineage>
</organism>
<dbReference type="AlphaFoldDB" id="A0A5B7I6A1"/>
<comment type="caution">
    <text evidence="2">The sequence shown here is derived from an EMBL/GenBank/DDBJ whole genome shotgun (WGS) entry which is preliminary data.</text>
</comment>
<keyword evidence="3" id="KW-1185">Reference proteome</keyword>
<accession>A0A5B7I6A1</accession>
<feature type="compositionally biased region" description="Low complexity" evidence="1">
    <location>
        <begin position="71"/>
        <end position="83"/>
    </location>
</feature>
<gene>
    <name evidence="2" type="ORF">E2C01_071889</name>
</gene>
<name>A0A5B7I6A1_PORTR</name>
<evidence type="ECO:0000313" key="3">
    <source>
        <dbReference type="Proteomes" id="UP000324222"/>
    </source>
</evidence>
<evidence type="ECO:0000313" key="2">
    <source>
        <dbReference type="EMBL" id="MPC77436.1"/>
    </source>
</evidence>
<dbReference type="Proteomes" id="UP000324222">
    <property type="component" value="Unassembled WGS sequence"/>
</dbReference>
<sequence length="128" mass="13576">MQQTQPPCVRLGEENLGGLEVTTAITSRTMLPSPSYPTKPPASHQARANQGGSEAAARPQSPAYHVPWPHPGSLGLSGVSPGGECRSGLASCVAEWPREIQVRLLSVHARQAVHSRSLSQPPTLQRAD</sequence>
<feature type="region of interest" description="Disordered" evidence="1">
    <location>
        <begin position="28"/>
        <end position="83"/>
    </location>
</feature>
<protein>
    <submittedName>
        <fullName evidence="2">Uncharacterized protein</fullName>
    </submittedName>
</protein>
<proteinExistence type="predicted"/>
<dbReference type="EMBL" id="VSRR010045875">
    <property type="protein sequence ID" value="MPC77436.1"/>
    <property type="molecule type" value="Genomic_DNA"/>
</dbReference>